<gene>
    <name evidence="2" type="ORF">SBA1_980047</name>
</gene>
<evidence type="ECO:0000313" key="3">
    <source>
        <dbReference type="Proteomes" id="UP000238701"/>
    </source>
</evidence>
<proteinExistence type="predicted"/>
<evidence type="ECO:0000313" key="2">
    <source>
        <dbReference type="EMBL" id="SPF50044.1"/>
    </source>
</evidence>
<organism evidence="2 3">
    <name type="scientific">Candidatus Sulfotelmatobacter kueseliae</name>
    <dbReference type="NCBI Taxonomy" id="2042962"/>
    <lineage>
        <taxon>Bacteria</taxon>
        <taxon>Pseudomonadati</taxon>
        <taxon>Acidobacteriota</taxon>
        <taxon>Terriglobia</taxon>
        <taxon>Terriglobales</taxon>
        <taxon>Candidatus Korobacteraceae</taxon>
        <taxon>Candidatus Sulfotelmatobacter</taxon>
    </lineage>
</organism>
<sequence>MELAVHVIDALPLESVVAVVAEGVQVAPDDGGANVTVTPVAGEPLEVTFTPSAVGNASVIVWVCVAPPVAVIAMVGGGGALELLQPVRKPKARETKAKPRMPYVLRFIATPLSQPRVYGSAEIPQFRAGCGW</sequence>
<name>A0A2U3LDP0_9BACT</name>
<evidence type="ECO:0000256" key="1">
    <source>
        <dbReference type="SAM" id="Phobius"/>
    </source>
</evidence>
<dbReference type="AlphaFoldDB" id="A0A2U3LDP0"/>
<reference evidence="3" key="1">
    <citation type="submission" date="2018-02" db="EMBL/GenBank/DDBJ databases">
        <authorList>
            <person name="Hausmann B."/>
        </authorList>
    </citation>
    <scope>NUCLEOTIDE SEQUENCE [LARGE SCALE GENOMIC DNA]</scope>
    <source>
        <strain evidence="3">Peat soil MAG SbA1</strain>
    </source>
</reference>
<feature type="transmembrane region" description="Helical" evidence="1">
    <location>
        <begin position="59"/>
        <end position="84"/>
    </location>
</feature>
<accession>A0A2U3LDP0</accession>
<keyword evidence="1" id="KW-0472">Membrane</keyword>
<protein>
    <submittedName>
        <fullName evidence="2">Uncharacterized protein</fullName>
    </submittedName>
</protein>
<dbReference type="Proteomes" id="UP000238701">
    <property type="component" value="Unassembled WGS sequence"/>
</dbReference>
<keyword evidence="1" id="KW-0812">Transmembrane</keyword>
<keyword evidence="1" id="KW-1133">Transmembrane helix</keyword>
<dbReference type="EMBL" id="OMOD01000197">
    <property type="protein sequence ID" value="SPF50044.1"/>
    <property type="molecule type" value="Genomic_DNA"/>
</dbReference>